<name>A0AAW2D067_9ROSI</name>
<dbReference type="CDD" id="cd06222">
    <property type="entry name" value="RNase_H_like"/>
    <property type="match status" value="2"/>
</dbReference>
<sequence length="672" mass="74968">MGFNVTWRNLMKQCISTVTYSLKINGVPSGSIIPTRGLHQGDHLSPYLFLICAEGLSALIKNSVENGVLHGVAASTIGKRPSYLWRSVMAAQNIVRIGVRWRVGNGDTMEWKYELIHQIFVPHEAKIILGLPLSPTLPADTLIWSTTSKGKFSVRSTYKIAMETRVQPNSSSCSNKIDIKTLWKVPNKKSGEEVLSFAVTIAWALWTRRNEKRNGKQFMTRFELVKWCGKYIESFKAANSSNSPSSGDASYAVSNSANAVFVNAISANAATSVYALTSAISGSFALGSAKQCRQVWSPPDASIFKVNVDGAVFAEQQKFGVGVVIRNCEGLFMGALSMKLNQHLGSLEAEAKAYELGIMFAKDMGFHEIVLEHFSSSIFDCISCGEDSIIWAESKDGEFSTNSAYRLANSEQPSVNPFQGSWIWKIDMLPKIVHFMWLCHHNSIPVRGVLASRGINCCKKAPVPPILGYTFDASMCDWFKVNCQSSIVHHSAIPWSILFPFAIWFLWKHRNRVCFENIPLNLVLHKTCFSQALEYFYGVAKIKSQNPRVIIPIRWLKPPMNWLKLNMDGTSFENPGKASGGRVIRDSAIRWVKGFSWSIRLATNVMAECWALRDELQLANHLGIQNIVVEFDAKIIVEILQSNQGTNNSYSPLLMDCRLLQEFSSVQGETCL</sequence>
<evidence type="ECO:0000313" key="3">
    <source>
        <dbReference type="EMBL" id="KAL0003068.1"/>
    </source>
</evidence>
<evidence type="ECO:0000259" key="1">
    <source>
        <dbReference type="Pfam" id="PF13456"/>
    </source>
</evidence>
<dbReference type="InterPro" id="IPR026960">
    <property type="entry name" value="RVT-Znf"/>
</dbReference>
<feature type="domain" description="RNase H type-1" evidence="1">
    <location>
        <begin position="566"/>
        <end position="666"/>
    </location>
</feature>
<dbReference type="InterPro" id="IPR044730">
    <property type="entry name" value="RNase_H-like_dom_plant"/>
</dbReference>
<organism evidence="3 4">
    <name type="scientific">Lithocarpus litseifolius</name>
    <dbReference type="NCBI Taxonomy" id="425828"/>
    <lineage>
        <taxon>Eukaryota</taxon>
        <taxon>Viridiplantae</taxon>
        <taxon>Streptophyta</taxon>
        <taxon>Embryophyta</taxon>
        <taxon>Tracheophyta</taxon>
        <taxon>Spermatophyta</taxon>
        <taxon>Magnoliopsida</taxon>
        <taxon>eudicotyledons</taxon>
        <taxon>Gunneridae</taxon>
        <taxon>Pentapetalae</taxon>
        <taxon>rosids</taxon>
        <taxon>fabids</taxon>
        <taxon>Fagales</taxon>
        <taxon>Fagaceae</taxon>
        <taxon>Lithocarpus</taxon>
    </lineage>
</organism>
<dbReference type="PANTHER" id="PTHR47074">
    <property type="entry name" value="BNAC02G40300D PROTEIN"/>
    <property type="match status" value="1"/>
</dbReference>
<dbReference type="GO" id="GO:0004523">
    <property type="term" value="F:RNA-DNA hybrid ribonuclease activity"/>
    <property type="evidence" value="ECO:0007669"/>
    <property type="project" value="InterPro"/>
</dbReference>
<comment type="caution">
    <text evidence="3">The sequence shown here is derived from an EMBL/GenBank/DDBJ whole genome shotgun (WGS) entry which is preliminary data.</text>
</comment>
<dbReference type="PANTHER" id="PTHR47074:SF11">
    <property type="entry name" value="REVERSE TRANSCRIPTASE-LIKE PROTEIN"/>
    <property type="match status" value="1"/>
</dbReference>
<dbReference type="InterPro" id="IPR002156">
    <property type="entry name" value="RNaseH_domain"/>
</dbReference>
<evidence type="ECO:0008006" key="5">
    <source>
        <dbReference type="Google" id="ProtNLM"/>
    </source>
</evidence>
<dbReference type="InterPro" id="IPR036397">
    <property type="entry name" value="RNaseH_sf"/>
</dbReference>
<dbReference type="Gene3D" id="3.30.420.10">
    <property type="entry name" value="Ribonuclease H-like superfamily/Ribonuclease H"/>
    <property type="match status" value="2"/>
</dbReference>
<evidence type="ECO:0000259" key="2">
    <source>
        <dbReference type="Pfam" id="PF13966"/>
    </source>
</evidence>
<evidence type="ECO:0000313" key="4">
    <source>
        <dbReference type="Proteomes" id="UP001459277"/>
    </source>
</evidence>
<gene>
    <name evidence="3" type="ORF">SO802_016849</name>
</gene>
<dbReference type="AlphaFoldDB" id="A0AAW2D067"/>
<proteinExistence type="predicted"/>
<feature type="domain" description="Reverse transcriptase zinc-binding" evidence="2">
    <location>
        <begin position="399"/>
        <end position="459"/>
    </location>
</feature>
<reference evidence="3 4" key="1">
    <citation type="submission" date="2024-01" db="EMBL/GenBank/DDBJ databases">
        <title>A telomere-to-telomere, gap-free genome of sweet tea (Lithocarpus litseifolius).</title>
        <authorList>
            <person name="Zhou J."/>
        </authorList>
    </citation>
    <scope>NUCLEOTIDE SEQUENCE [LARGE SCALE GENOMIC DNA]</scope>
    <source>
        <strain evidence="3">Zhou-2022a</strain>
        <tissue evidence="3">Leaf</tissue>
    </source>
</reference>
<dbReference type="InterPro" id="IPR012337">
    <property type="entry name" value="RNaseH-like_sf"/>
</dbReference>
<protein>
    <recommendedName>
        <fullName evidence="5">RNase H type-1 domain-containing protein</fullName>
    </recommendedName>
</protein>
<dbReference type="Pfam" id="PF13966">
    <property type="entry name" value="zf-RVT"/>
    <property type="match status" value="1"/>
</dbReference>
<feature type="domain" description="RNase H type-1" evidence="1">
    <location>
        <begin position="307"/>
        <end position="386"/>
    </location>
</feature>
<dbReference type="Proteomes" id="UP001459277">
    <property type="component" value="Unassembled WGS sequence"/>
</dbReference>
<accession>A0AAW2D067</accession>
<dbReference type="SUPFAM" id="SSF53098">
    <property type="entry name" value="Ribonuclease H-like"/>
    <property type="match status" value="1"/>
</dbReference>
<dbReference type="Pfam" id="PF13456">
    <property type="entry name" value="RVT_3"/>
    <property type="match status" value="2"/>
</dbReference>
<dbReference type="EMBL" id="JAZDWU010000005">
    <property type="protein sequence ID" value="KAL0003068.1"/>
    <property type="molecule type" value="Genomic_DNA"/>
</dbReference>
<dbReference type="GO" id="GO:0003676">
    <property type="term" value="F:nucleic acid binding"/>
    <property type="evidence" value="ECO:0007669"/>
    <property type="project" value="InterPro"/>
</dbReference>
<dbReference type="InterPro" id="IPR052929">
    <property type="entry name" value="RNase_H-like_EbsB-rel"/>
</dbReference>
<keyword evidence="4" id="KW-1185">Reference proteome</keyword>